<organism evidence="3 4">
    <name type="scientific">Archangium minus</name>
    <dbReference type="NCBI Taxonomy" id="83450"/>
    <lineage>
        <taxon>Bacteria</taxon>
        <taxon>Pseudomonadati</taxon>
        <taxon>Myxococcota</taxon>
        <taxon>Myxococcia</taxon>
        <taxon>Myxococcales</taxon>
        <taxon>Cystobacterineae</taxon>
        <taxon>Archangiaceae</taxon>
        <taxon>Archangium</taxon>
    </lineage>
</organism>
<reference evidence="3 4" key="1">
    <citation type="submission" date="2019-08" db="EMBL/GenBank/DDBJ databases">
        <title>Archangium and Cystobacter genomes.</title>
        <authorList>
            <person name="Chen I.-C.K."/>
            <person name="Wielgoss S."/>
        </authorList>
    </citation>
    <scope>NUCLEOTIDE SEQUENCE [LARGE SCALE GENOMIC DNA]</scope>
    <source>
        <strain evidence="3 4">Cbm 6</strain>
    </source>
</reference>
<dbReference type="PROSITE" id="PS51257">
    <property type="entry name" value="PROKAR_LIPOPROTEIN"/>
    <property type="match status" value="1"/>
</dbReference>
<evidence type="ECO:0000256" key="2">
    <source>
        <dbReference type="SAM" id="SignalP"/>
    </source>
</evidence>
<gene>
    <name evidence="3" type="ORF">F0U60_20185</name>
</gene>
<feature type="chain" id="PRO_5045348204" description="Lipoprotein" evidence="2">
    <location>
        <begin position="21"/>
        <end position="121"/>
    </location>
</feature>
<feature type="region of interest" description="Disordered" evidence="1">
    <location>
        <begin position="26"/>
        <end position="53"/>
    </location>
</feature>
<protein>
    <recommendedName>
        <fullName evidence="5">Lipoprotein</fullName>
    </recommendedName>
</protein>
<keyword evidence="2" id="KW-0732">Signal</keyword>
<evidence type="ECO:0008006" key="5">
    <source>
        <dbReference type="Google" id="ProtNLM"/>
    </source>
</evidence>
<evidence type="ECO:0000313" key="3">
    <source>
        <dbReference type="EMBL" id="WNG46176.1"/>
    </source>
</evidence>
<sequence length="121" mass="12666">MTHSRATLAAALLVSLALLASGCATLRASPSPPPPPPAPLAAPAPPPGAPAATAGSDAILLTLFPRHVVTLRVPPDKLRAVNLAIERSAWGAFHTEFYPTHDFIPVWKETRAKVLDTQPSP</sequence>
<dbReference type="RefSeq" id="WP_395822360.1">
    <property type="nucleotide sequence ID" value="NZ_CP043494.1"/>
</dbReference>
<keyword evidence="4" id="KW-1185">Reference proteome</keyword>
<dbReference type="Proteomes" id="UP001611383">
    <property type="component" value="Chromosome"/>
</dbReference>
<evidence type="ECO:0000256" key="1">
    <source>
        <dbReference type="SAM" id="MobiDB-lite"/>
    </source>
</evidence>
<evidence type="ECO:0000313" key="4">
    <source>
        <dbReference type="Proteomes" id="UP001611383"/>
    </source>
</evidence>
<proteinExistence type="predicted"/>
<accession>A0ABY9WVR6</accession>
<name>A0ABY9WVR6_9BACT</name>
<dbReference type="EMBL" id="CP043494">
    <property type="protein sequence ID" value="WNG46176.1"/>
    <property type="molecule type" value="Genomic_DNA"/>
</dbReference>
<feature type="compositionally biased region" description="Pro residues" evidence="1">
    <location>
        <begin position="30"/>
        <end position="49"/>
    </location>
</feature>
<feature type="signal peptide" evidence="2">
    <location>
        <begin position="1"/>
        <end position="20"/>
    </location>
</feature>